<protein>
    <submittedName>
        <fullName evidence="6">Efflux transporter, RND family, MFP subunit</fullName>
    </submittedName>
</protein>
<keyword evidence="5" id="KW-1133">Transmembrane helix</keyword>
<evidence type="ECO:0000256" key="3">
    <source>
        <dbReference type="ARBA" id="ARBA00023054"/>
    </source>
</evidence>
<dbReference type="AlphaFoldDB" id="F3ZW36"/>
<proteinExistence type="inferred from homology"/>
<evidence type="ECO:0000256" key="2">
    <source>
        <dbReference type="ARBA" id="ARBA00009477"/>
    </source>
</evidence>
<dbReference type="Gene3D" id="2.40.420.20">
    <property type="match status" value="1"/>
</dbReference>
<dbReference type="eggNOG" id="COG0845">
    <property type="taxonomic scope" value="Bacteria"/>
</dbReference>
<dbReference type="PROSITE" id="PS51257">
    <property type="entry name" value="PROKAR_LIPOPROTEIN"/>
    <property type="match status" value="1"/>
</dbReference>
<dbReference type="PANTHER" id="PTHR32347:SF14">
    <property type="entry name" value="EFFLUX SYSTEM COMPONENT YKNX-RELATED"/>
    <property type="match status" value="1"/>
</dbReference>
<comment type="similarity">
    <text evidence="2">Belongs to the membrane fusion protein (MFP) (TC 8.A.1) family.</text>
</comment>
<gene>
    <name evidence="6" type="ordered locus">Mahau_1221</name>
</gene>
<evidence type="ECO:0000313" key="6">
    <source>
        <dbReference type="EMBL" id="AEE96416.1"/>
    </source>
</evidence>
<dbReference type="KEGG" id="mas:Mahau_1221"/>
<dbReference type="Gene3D" id="2.40.30.170">
    <property type="match status" value="1"/>
</dbReference>
<evidence type="ECO:0000313" key="7">
    <source>
        <dbReference type="Proteomes" id="UP000008457"/>
    </source>
</evidence>
<dbReference type="STRING" id="697281.Mahau_1221"/>
<dbReference type="InterPro" id="IPR050465">
    <property type="entry name" value="UPF0194_transport"/>
</dbReference>
<feature type="transmembrane region" description="Helical" evidence="5">
    <location>
        <begin position="12"/>
        <end position="33"/>
    </location>
</feature>
<evidence type="ECO:0000256" key="1">
    <source>
        <dbReference type="ARBA" id="ARBA00004196"/>
    </source>
</evidence>
<keyword evidence="5" id="KW-0472">Membrane</keyword>
<keyword evidence="5" id="KW-0812">Transmembrane</keyword>
<dbReference type="Proteomes" id="UP000008457">
    <property type="component" value="Chromosome"/>
</dbReference>
<name>F3ZW36_MAHA5</name>
<evidence type="ECO:0000256" key="4">
    <source>
        <dbReference type="SAM" id="Coils"/>
    </source>
</evidence>
<dbReference type="NCBIfam" id="TIGR01730">
    <property type="entry name" value="RND_mfp"/>
    <property type="match status" value="1"/>
</dbReference>
<dbReference type="Gene3D" id="1.10.287.470">
    <property type="entry name" value="Helix hairpin bin"/>
    <property type="match status" value="1"/>
</dbReference>
<dbReference type="InterPro" id="IPR006143">
    <property type="entry name" value="RND_pump_MFP"/>
</dbReference>
<feature type="coiled-coil region" evidence="4">
    <location>
        <begin position="109"/>
        <end position="183"/>
    </location>
</feature>
<evidence type="ECO:0000256" key="5">
    <source>
        <dbReference type="SAM" id="Phobius"/>
    </source>
</evidence>
<dbReference type="SUPFAM" id="SSF111369">
    <property type="entry name" value="HlyD-like secretion proteins"/>
    <property type="match status" value="1"/>
</dbReference>
<dbReference type="GO" id="GO:0016020">
    <property type="term" value="C:membrane"/>
    <property type="evidence" value="ECO:0007669"/>
    <property type="project" value="InterPro"/>
</dbReference>
<reference evidence="6 7" key="2">
    <citation type="journal article" date="2011" name="Stand. Genomic Sci.">
        <title>Complete genome sequence of Mahella australiensis type strain (50-1 BON).</title>
        <authorList>
            <person name="Sikorski J."/>
            <person name="Teshima H."/>
            <person name="Nolan M."/>
            <person name="Lucas S."/>
            <person name="Hammon N."/>
            <person name="Deshpande S."/>
            <person name="Cheng J.F."/>
            <person name="Pitluck S."/>
            <person name="Liolios K."/>
            <person name="Pagani I."/>
            <person name="Ivanova N."/>
            <person name="Huntemann M."/>
            <person name="Mavromatis K."/>
            <person name="Ovchinikova G."/>
            <person name="Pati A."/>
            <person name="Tapia R."/>
            <person name="Han C."/>
            <person name="Goodwin L."/>
            <person name="Chen A."/>
            <person name="Palaniappan K."/>
            <person name="Land M."/>
            <person name="Hauser L."/>
            <person name="Ngatchou-Djao O.D."/>
            <person name="Rohde M."/>
            <person name="Pukall R."/>
            <person name="Spring S."/>
            <person name="Abt B."/>
            <person name="Goker M."/>
            <person name="Detter J.C."/>
            <person name="Woyke T."/>
            <person name="Bristow J."/>
            <person name="Markowitz V."/>
            <person name="Hugenholtz P."/>
            <person name="Eisen J.A."/>
            <person name="Kyrpides N.C."/>
            <person name="Klenk H.P."/>
            <person name="Lapidus A."/>
        </authorList>
    </citation>
    <scope>NUCLEOTIDE SEQUENCE [LARGE SCALE GENOMIC DNA]</scope>
    <source>
        <strain evidence="7">DSM 15567 / CIP 107919 / 50-1 BON</strain>
    </source>
</reference>
<keyword evidence="3 4" id="KW-0175">Coiled coil</keyword>
<dbReference type="RefSeq" id="WP_013780846.1">
    <property type="nucleotide sequence ID" value="NC_015520.1"/>
</dbReference>
<dbReference type="PANTHER" id="PTHR32347">
    <property type="entry name" value="EFFLUX SYSTEM COMPONENT YKNX-RELATED"/>
    <property type="match status" value="1"/>
</dbReference>
<dbReference type="Gene3D" id="2.40.50.100">
    <property type="match status" value="1"/>
</dbReference>
<accession>F3ZW36</accession>
<dbReference type="HOGENOM" id="CLU_018816_3_0_9"/>
<dbReference type="GO" id="GO:0030313">
    <property type="term" value="C:cell envelope"/>
    <property type="evidence" value="ECO:0007669"/>
    <property type="project" value="UniProtKB-SubCell"/>
</dbReference>
<organism evidence="6 7">
    <name type="scientific">Mahella australiensis (strain DSM 15567 / CIP 107919 / 50-1 BON)</name>
    <dbReference type="NCBI Taxonomy" id="697281"/>
    <lineage>
        <taxon>Bacteria</taxon>
        <taxon>Bacillati</taxon>
        <taxon>Bacillota</taxon>
        <taxon>Clostridia</taxon>
        <taxon>Thermoanaerobacterales</taxon>
        <taxon>Thermoanaerobacterales Family IV. Incertae Sedis</taxon>
        <taxon>Mahella</taxon>
    </lineage>
</organism>
<sequence>MLLRIKIVFIKCLFIFAIAVITIMSLSACALLPQKSEALVPPLTKPKGEQYQTVEVKRGTITNDIKGQGTIISAKNYPLYFKTDGRLESIDVNMGGQIKKRQILARLDIGNIDEQIELARLDLDKAELDVERAKEALTNAKKTGDSAAIKNAEYSLEQAQLNLNSVEINVDRLEEQRRQAEIISPIDGVITFKETVKKGDNIPAYKVIIQIADPNDLQVSFDPANLADPMIIKPGMKVNLTLGGKVIAGEVISCPYSAPSSGENAAAIAPVIIKAPEMPKEAIVGDSITINIILAQKEGALIVPKETVRTYMNRNYVEILDGNTKKEVDVETGIITSTEIEILSGLKEGQQVIIK</sequence>
<dbReference type="GO" id="GO:0022857">
    <property type="term" value="F:transmembrane transporter activity"/>
    <property type="evidence" value="ECO:0007669"/>
    <property type="project" value="InterPro"/>
</dbReference>
<dbReference type="OrthoDB" id="9778236at2"/>
<reference evidence="7" key="1">
    <citation type="submission" date="2010-11" db="EMBL/GenBank/DDBJ databases">
        <title>The complete genome of Mahella australiensis DSM 15567.</title>
        <authorList>
            <consortium name="US DOE Joint Genome Institute (JGI-PGF)"/>
            <person name="Lucas S."/>
            <person name="Copeland A."/>
            <person name="Lapidus A."/>
            <person name="Bruce D."/>
            <person name="Goodwin L."/>
            <person name="Pitluck S."/>
            <person name="Kyrpides N."/>
            <person name="Mavromatis K."/>
            <person name="Pagani I."/>
            <person name="Ivanova N."/>
            <person name="Teshima H."/>
            <person name="Brettin T."/>
            <person name="Detter J.C."/>
            <person name="Han C."/>
            <person name="Tapia R."/>
            <person name="Land M."/>
            <person name="Hauser L."/>
            <person name="Markowitz V."/>
            <person name="Cheng J.-F."/>
            <person name="Hugenholtz P."/>
            <person name="Woyke T."/>
            <person name="Wu D."/>
            <person name="Spring S."/>
            <person name="Pukall R."/>
            <person name="Steenblock K."/>
            <person name="Schneider S."/>
            <person name="Klenk H.-P."/>
            <person name="Eisen J.A."/>
        </authorList>
    </citation>
    <scope>NUCLEOTIDE SEQUENCE [LARGE SCALE GENOMIC DNA]</scope>
    <source>
        <strain evidence="7">DSM 15567 / CIP 107919 / 50-1 BON</strain>
    </source>
</reference>
<comment type="subcellular location">
    <subcellularLocation>
        <location evidence="1">Cell envelope</location>
    </subcellularLocation>
</comment>
<keyword evidence="7" id="KW-1185">Reference proteome</keyword>
<dbReference type="EMBL" id="CP002360">
    <property type="protein sequence ID" value="AEE96416.1"/>
    <property type="molecule type" value="Genomic_DNA"/>
</dbReference>